<evidence type="ECO:0000259" key="4">
    <source>
        <dbReference type="Pfam" id="PF01261"/>
    </source>
</evidence>
<dbReference type="InterPro" id="IPR036237">
    <property type="entry name" value="Xyl_isomerase-like_sf"/>
</dbReference>
<keyword evidence="5" id="KW-0413">Isomerase</keyword>
<evidence type="ECO:0000256" key="1">
    <source>
        <dbReference type="ARBA" id="ARBA00023277"/>
    </source>
</evidence>
<dbReference type="Gene3D" id="3.20.20.150">
    <property type="entry name" value="Divalent-metal-dependent TIM barrel enzymes"/>
    <property type="match status" value="1"/>
</dbReference>
<feature type="chain" id="PRO_5038556674" evidence="3">
    <location>
        <begin position="43"/>
        <end position="408"/>
    </location>
</feature>
<name>A0A7W3PEN7_9MICO</name>
<reference evidence="5 6" key="1">
    <citation type="submission" date="2020-07" db="EMBL/GenBank/DDBJ databases">
        <title>Sequencing the genomes of 1000 actinobacteria strains.</title>
        <authorList>
            <person name="Klenk H.-P."/>
        </authorList>
    </citation>
    <scope>NUCLEOTIDE SEQUENCE [LARGE SCALE GENOMIC DNA]</scope>
    <source>
        <strain evidence="5 6">DSM 44121</strain>
    </source>
</reference>
<dbReference type="SUPFAM" id="SSF51658">
    <property type="entry name" value="Xylose isomerase-like"/>
    <property type="match status" value="1"/>
</dbReference>
<accession>A0A7W3PEN7</accession>
<dbReference type="EMBL" id="JACGWV010000001">
    <property type="protein sequence ID" value="MBA8808946.1"/>
    <property type="molecule type" value="Genomic_DNA"/>
</dbReference>
<proteinExistence type="predicted"/>
<dbReference type="AlphaFoldDB" id="A0A7W3PEN7"/>
<evidence type="ECO:0000313" key="5">
    <source>
        <dbReference type="EMBL" id="MBA8808946.1"/>
    </source>
</evidence>
<feature type="domain" description="Xylose isomerase-like TIM barrel" evidence="4">
    <location>
        <begin position="183"/>
        <end position="372"/>
    </location>
</feature>
<dbReference type="PANTHER" id="PTHR12110">
    <property type="entry name" value="HYDROXYPYRUVATE ISOMERASE"/>
    <property type="match status" value="1"/>
</dbReference>
<feature type="signal peptide" evidence="3">
    <location>
        <begin position="1"/>
        <end position="42"/>
    </location>
</feature>
<dbReference type="Pfam" id="PF01261">
    <property type="entry name" value="AP_endonuc_2"/>
    <property type="match status" value="1"/>
</dbReference>
<comment type="caution">
    <text evidence="5">The sequence shown here is derived from an EMBL/GenBank/DDBJ whole genome shotgun (WGS) entry which is preliminary data.</text>
</comment>
<evidence type="ECO:0000313" key="6">
    <source>
        <dbReference type="Proteomes" id="UP000540568"/>
    </source>
</evidence>
<keyword evidence="3" id="KW-0732">Signal</keyword>
<protein>
    <submittedName>
        <fullName evidence="5">Sugar phosphate isomerase/epimerase</fullName>
    </submittedName>
</protein>
<dbReference type="Proteomes" id="UP000540568">
    <property type="component" value="Unassembled WGS sequence"/>
</dbReference>
<evidence type="ECO:0000256" key="3">
    <source>
        <dbReference type="SAM" id="SignalP"/>
    </source>
</evidence>
<dbReference type="PANTHER" id="PTHR12110:SF41">
    <property type="entry name" value="INOSOSE DEHYDRATASE"/>
    <property type="match status" value="1"/>
</dbReference>
<feature type="compositionally biased region" description="Basic residues" evidence="2">
    <location>
        <begin position="11"/>
        <end position="23"/>
    </location>
</feature>
<keyword evidence="6" id="KW-1185">Reference proteome</keyword>
<feature type="region of interest" description="Disordered" evidence="2">
    <location>
        <begin position="1"/>
        <end position="23"/>
    </location>
</feature>
<dbReference type="RefSeq" id="WP_182617396.1">
    <property type="nucleotide sequence ID" value="NZ_BAAATF010000003.1"/>
</dbReference>
<dbReference type="InterPro" id="IPR013022">
    <property type="entry name" value="Xyl_isomerase-like_TIM-brl"/>
</dbReference>
<sequence>MERTTSTPAHSPHRTPARTPRRAAKPWLAAAVVATLSLPVLAAPAGAAGPGGGHGPGPGAGTTACAYGYTSDATVWFGAGADSGVTNHETRAGCTVMDEIMAGAPFRTHGQFVRTVTSVTKDLVRERVLTGGERRDILRAAAASKVGKPHPVTGKRAVDLSAIGLVGYTVRATMPTDAEGTLAALAGCGFQNIEPSGSAGNFYGYTAAELAPLTDEAGIEVPSLGVSLSNLQNDVDLVAAEAHAIGAKYVRISGSGSWTLADYSRTAAILNEAGEALSAEGIRVAYHNHGYEFETEEDGVAGYDVLVRETNPAFVTMELDVYWAASTETAATDLFARYPGRFELLHLKDIAEDGSFADVGAGTIDFAEIFAAAPLAGVRYGFTENDQPSPDGVTSACTSLGYLAELRY</sequence>
<gene>
    <name evidence="5" type="ORF">FHX71_002888</name>
</gene>
<organism evidence="5 6">
    <name type="scientific">Promicromonospora sukumoe</name>
    <dbReference type="NCBI Taxonomy" id="88382"/>
    <lineage>
        <taxon>Bacteria</taxon>
        <taxon>Bacillati</taxon>
        <taxon>Actinomycetota</taxon>
        <taxon>Actinomycetes</taxon>
        <taxon>Micrococcales</taxon>
        <taxon>Promicromonosporaceae</taxon>
        <taxon>Promicromonospora</taxon>
    </lineage>
</organism>
<evidence type="ECO:0000256" key="2">
    <source>
        <dbReference type="SAM" id="MobiDB-lite"/>
    </source>
</evidence>
<dbReference type="InterPro" id="IPR050312">
    <property type="entry name" value="IolE/XylAMocC-like"/>
</dbReference>
<keyword evidence="1" id="KW-0119">Carbohydrate metabolism</keyword>
<dbReference type="GO" id="GO:0016853">
    <property type="term" value="F:isomerase activity"/>
    <property type="evidence" value="ECO:0007669"/>
    <property type="project" value="UniProtKB-KW"/>
</dbReference>